<keyword evidence="6" id="KW-0378">Hydrolase</keyword>
<evidence type="ECO:0000259" key="5">
    <source>
        <dbReference type="Pfam" id="PF18998"/>
    </source>
</evidence>
<dbReference type="Gene3D" id="2.60.40.4270">
    <property type="entry name" value="Listeria-Bacteroides repeat domain"/>
    <property type="match status" value="1"/>
</dbReference>
<dbReference type="Pfam" id="PF01473">
    <property type="entry name" value="Choline_bind_1"/>
    <property type="match status" value="3"/>
</dbReference>
<proteinExistence type="predicted"/>
<dbReference type="InterPro" id="IPR018337">
    <property type="entry name" value="Cell_wall/Cho-bd_repeat"/>
</dbReference>
<dbReference type="Proteomes" id="UP000095651">
    <property type="component" value="Unassembled WGS sequence"/>
</dbReference>
<feature type="compositionally biased region" description="Gly residues" evidence="4">
    <location>
        <begin position="1896"/>
        <end position="1910"/>
    </location>
</feature>
<dbReference type="RefSeq" id="WP_055658591.1">
    <property type="nucleotide sequence ID" value="NZ_CABIXC010000015.1"/>
</dbReference>
<gene>
    <name evidence="6" type="primary">lytA_16</name>
    <name evidence="6" type="ORF">ERS852407_04529</name>
</gene>
<evidence type="ECO:0000313" key="7">
    <source>
        <dbReference type="Proteomes" id="UP000095651"/>
    </source>
</evidence>
<dbReference type="InterPro" id="IPR042229">
    <property type="entry name" value="Listeria/Bacterioides_rpt_sf"/>
</dbReference>
<reference evidence="6 7" key="1">
    <citation type="submission" date="2015-09" db="EMBL/GenBank/DDBJ databases">
        <authorList>
            <consortium name="Pathogen Informatics"/>
        </authorList>
    </citation>
    <scope>NUCLEOTIDE SEQUENCE [LARGE SCALE GENOMIC DNA]</scope>
    <source>
        <strain evidence="6 7">2789STDY5608850</strain>
    </source>
</reference>
<sequence>MDGFRKGRLPAVMRRLLRNVKRGTALLLAVTLTLLPSVPGTAMTAWAAGTELQPAQGMKTNGGGLTTAYKWNQGSTGKFDIEGIENAALIGSDNPYTGDRSKSVITTYAHQGYETVIQKQGGAGGRKDVAISTNGGVQTFDDLGVEVQMKVYPSLDQKWILVDYIVYNKTNADNPIQLASGTDVQVGGRSGAGAGDPADASTLEANSRGFHMVNEQTQQTFDCIYNDSSLGVTEPTTKWVGQYNSRFNYYFTDGPHRIAGLDSGLTYSWTIPLRPYETAVRRVAFGAKGPSYYVSAAHGNNSNVGAYDTPLQTIEAAINKIGSNVGYIYIQDYGELTSTVNIPSGANITFMSSDYNRSGTPIDDIITLHRSSSLVSGPMFNTNGGTMRFSNLVLDGSKTGAAGNTAPILTGNTGTIGVMSGAVLQNNRVSAPGVGSAIQAGGSVNLEMNFGTITGNVTKDRGAVNFESTGKFTVQNRIVIEDNTNEGGAKANVYLAAGKYMTVESDLDTTSIGVTTAQLPEASAGGLSTQANQEVKIAVPLTGSAVNISPSPFVDNFFADGAGSDGTGLYITTGTSNLPGAGANHDRNTVLKKNGYQITSFIKDVNTGGGITGAPAIPAITRGSGEAVEIAAPPQVTGYELEGVTIDQGAFTSLQAQLTPGSDFGKVTGTMPNQDVTIDYEYRKVDSSINFEANGGTPAPPSLTGMAGNSVNALLPSVSRYGYRFRGWSTVNDWNNPSFITGLPAVFPDTPITYYAIFESDPNVKFNYTVEYSNQNGSIVFQTNTSESAYSVETPIQAQKKTIHGYVWNLGDSGTTPETYNFNGTSVPIGTFNGSGGQFEGKMPGQDATVRYRYRVDYGNTAAQSQLTVRHQTTGGAVVSADQTSDRYPEEAITAGPVTKYGYQCVDARIDAGDSADDADGNLVSALTGAFDGSFQYQGVMPNQPVTITYIYEPTEEGYPLTVEYVDNQTQDDRLKNIREPLRHMHQAEEPVGLACAQGGMEYQQPYGYSLAAKAISPVTNKISWSGNDFTGTMPNDSVTVKYSHSRTASLWADITYRAGAGGTLSAADGMSPDVQAVGNGSFRTSALIDDGSDQGAENGYTLKTLTDKKLMPKGDANNYYRFEGWFVDANNNGMLDGGETLLGEDYHITGDTVLTAYFGEDPDKWVDIRFEAGAHGTINAGEPVSLHTTFDKKWGDITGSLPQYTPEVNYLTVGWYAGSTPVNGEMALANGQTYTIRFRPDPDVFGTEVAQPEVLASLNSQGKGRVTVFHTTQGYQYILTDTDGKILKVLRGNELSGRVAFDDLYPGAYYRIYEADEYTQVQTGGQIDEITEQLSAPAEALTPVLETNYQITYDEKEEGKTCLVIKPADPDSEYAVLDSNGHVVEVPSAGAGGWKKPAGSPASLEFAGLDYNQEYTVVARPVGQTDITAESRKEAGSVITTDPGAELELPEYIVEAVNGQILQVADETVGEERYEKAHKGDRVRITADAADSAGNPFSHWETTIGTAGNLGDKTTARETSFTMPGANVVLTAVYKKPVASPSNAAVVDEVRGGSRKETALDPNEIPRLEEELTTNADRELIDVNRADVTYKIVYRKNAVKASESNAVKASGYYDQNHEEAYKGAWGLDVLAERYVNGRKVAGTPEPEASFRTYIQMGKDDIDMMDYQLYEITENPSTGETEASLVDLDYDPETTGGLFTFTAHIGSRYVMVYNRAYRVYFINSVALPIENRYRYSFKVRREEAPDDIYYSDVYGQVADQVEYFVSPTGAEYRYEGWSYDQNRFKEFDPAGTIRRKTYVYAYYKDNVKEVDDIRKKLEEAIQEAIRISDDHFLKLEESGKLKDAVEEALEILDRENPRATAGQLEAALEKLKEKTEPYEKILDDRYNHYDEIQEGGNKGGNKGGGGGGHGTKQSPFNTNTPKSYVVGTNGNWVEVSAPEGEERQMAFVLTGGMRLSGMWAWIKYPVDGSGNPSDRTGWYYFSDKGIMQTGWIRDKAGNWYYCNTEKEGRFGRMQTGWHHDSADGNWYYLIPEGGMMAVGWRKIGDKWYYFETAGAGVYTYNPTKENWNFGGGKGRPLGSMYKNEKTPDGFATDADGAWIQ</sequence>
<dbReference type="EC" id="3.5.1.28" evidence="6"/>
<evidence type="ECO:0000256" key="3">
    <source>
        <dbReference type="SAM" id="Coils"/>
    </source>
</evidence>
<evidence type="ECO:0000256" key="2">
    <source>
        <dbReference type="PROSITE-ProRule" id="PRU00591"/>
    </source>
</evidence>
<dbReference type="Gene3D" id="2.10.270.10">
    <property type="entry name" value="Cholin Binding"/>
    <property type="match status" value="1"/>
</dbReference>
<keyword evidence="3" id="KW-0175">Coiled coil</keyword>
<feature type="repeat" description="Cell wall-binding" evidence="2">
    <location>
        <begin position="2014"/>
        <end position="2035"/>
    </location>
</feature>
<feature type="compositionally biased region" description="Polar residues" evidence="4">
    <location>
        <begin position="1911"/>
        <end position="1923"/>
    </location>
</feature>
<protein>
    <submittedName>
        <fullName evidence="6">Cell wall/surface repeat protein</fullName>
        <ecNumber evidence="6">3.5.1.28</ecNumber>
    </submittedName>
</protein>
<dbReference type="EMBL" id="CYZE01000015">
    <property type="protein sequence ID" value="CUO95924.1"/>
    <property type="molecule type" value="Genomic_DNA"/>
</dbReference>
<organism evidence="6 7">
    <name type="scientific">Hungatella hathewayi</name>
    <dbReference type="NCBI Taxonomy" id="154046"/>
    <lineage>
        <taxon>Bacteria</taxon>
        <taxon>Bacillati</taxon>
        <taxon>Bacillota</taxon>
        <taxon>Clostridia</taxon>
        <taxon>Lachnospirales</taxon>
        <taxon>Lachnospiraceae</taxon>
        <taxon>Hungatella</taxon>
    </lineage>
</organism>
<evidence type="ECO:0000313" key="6">
    <source>
        <dbReference type="EMBL" id="CUO95924.1"/>
    </source>
</evidence>
<feature type="coiled-coil region" evidence="3">
    <location>
        <begin position="1803"/>
        <end position="1855"/>
    </location>
</feature>
<feature type="region of interest" description="Disordered" evidence="4">
    <location>
        <begin position="1891"/>
        <end position="1923"/>
    </location>
</feature>
<dbReference type="GO" id="GO:0008745">
    <property type="term" value="F:N-acetylmuramoyl-L-alanine amidase activity"/>
    <property type="evidence" value="ECO:0007669"/>
    <property type="project" value="UniProtKB-EC"/>
</dbReference>
<dbReference type="InterPro" id="IPR044060">
    <property type="entry name" value="Bacterial_rp_domain"/>
</dbReference>
<dbReference type="PROSITE" id="PS51170">
    <property type="entry name" value="CW"/>
    <property type="match status" value="1"/>
</dbReference>
<evidence type="ECO:0000256" key="1">
    <source>
        <dbReference type="ARBA" id="ARBA00022737"/>
    </source>
</evidence>
<evidence type="ECO:0000256" key="4">
    <source>
        <dbReference type="SAM" id="MobiDB-lite"/>
    </source>
</evidence>
<feature type="domain" description="Bacterial repeat" evidence="5">
    <location>
        <begin position="1478"/>
        <end position="1537"/>
    </location>
</feature>
<name>A0A174J8B4_9FIRM</name>
<dbReference type="Pfam" id="PF18998">
    <property type="entry name" value="Flg_new_2"/>
    <property type="match status" value="1"/>
</dbReference>
<accession>A0A174J8B4</accession>
<dbReference type="SUPFAM" id="SSF69360">
    <property type="entry name" value="Cell wall binding repeat"/>
    <property type="match status" value="1"/>
</dbReference>
<keyword evidence="1" id="KW-0677">Repeat</keyword>